<dbReference type="KEGG" id="melm:C7H73_07465"/>
<keyword evidence="7" id="KW-1185">Reference proteome</keyword>
<keyword evidence="3 5" id="KW-1133">Transmembrane helix</keyword>
<dbReference type="RefSeq" id="WP_106846072.1">
    <property type="nucleotide sequence ID" value="NZ_CP027792.1"/>
</dbReference>
<sequence>MAALDWIFVAVLGASLLIGAWRGLVFELLSLAGWVAAFFAAQWFAADVGERLPMGEPDAAWRHVAGFALVFIAAVFACSLLAWLLKKLVDAVGLRPADRALGALFGVLRGVVLLLAGTLVVGWMQLGDAPWWRQSQGAPLLQLALQGLQPALPQAMGRHVPVW</sequence>
<dbReference type="OrthoDB" id="9810601at2"/>
<comment type="subcellular location">
    <subcellularLocation>
        <location evidence="1">Membrane</location>
        <topology evidence="1">Multi-pass membrane protein</topology>
    </subcellularLocation>
</comment>
<evidence type="ECO:0000256" key="2">
    <source>
        <dbReference type="ARBA" id="ARBA00022692"/>
    </source>
</evidence>
<proteinExistence type="predicted"/>
<dbReference type="Proteomes" id="UP000241829">
    <property type="component" value="Chromosome"/>
</dbReference>
<evidence type="ECO:0000313" key="7">
    <source>
        <dbReference type="Proteomes" id="UP000241829"/>
    </source>
</evidence>
<feature type="transmembrane region" description="Helical" evidence="5">
    <location>
        <begin position="65"/>
        <end position="85"/>
    </location>
</feature>
<dbReference type="InterPro" id="IPR052719">
    <property type="entry name" value="CvpA-like"/>
</dbReference>
<evidence type="ECO:0000256" key="4">
    <source>
        <dbReference type="ARBA" id="ARBA00023136"/>
    </source>
</evidence>
<protein>
    <submittedName>
        <fullName evidence="6">Colicin V synthesis protein</fullName>
    </submittedName>
</protein>
<evidence type="ECO:0000313" key="6">
    <source>
        <dbReference type="EMBL" id="AVP57519.1"/>
    </source>
</evidence>
<organism evidence="6 7">
    <name type="scientific">Pulveribacter suum</name>
    <dbReference type="NCBI Taxonomy" id="2116657"/>
    <lineage>
        <taxon>Bacteria</taxon>
        <taxon>Pseudomonadati</taxon>
        <taxon>Pseudomonadota</taxon>
        <taxon>Betaproteobacteria</taxon>
        <taxon>Burkholderiales</taxon>
        <taxon>Comamonadaceae</taxon>
        <taxon>Pulveribacter</taxon>
    </lineage>
</organism>
<feature type="transmembrane region" description="Helical" evidence="5">
    <location>
        <begin position="106"/>
        <end position="126"/>
    </location>
</feature>
<dbReference type="Pfam" id="PF02674">
    <property type="entry name" value="Colicin_V"/>
    <property type="match status" value="1"/>
</dbReference>
<dbReference type="GO" id="GO:0016020">
    <property type="term" value="C:membrane"/>
    <property type="evidence" value="ECO:0007669"/>
    <property type="project" value="UniProtKB-SubCell"/>
</dbReference>
<dbReference type="GO" id="GO:0009403">
    <property type="term" value="P:toxin biosynthetic process"/>
    <property type="evidence" value="ECO:0007669"/>
    <property type="project" value="InterPro"/>
</dbReference>
<evidence type="ECO:0000256" key="1">
    <source>
        <dbReference type="ARBA" id="ARBA00004141"/>
    </source>
</evidence>
<reference evidence="7" key="1">
    <citation type="submission" date="2018-03" db="EMBL/GenBank/DDBJ databases">
        <title>Genome sequencing of Melaminivora sp. strain SC2-7.</title>
        <authorList>
            <person name="Kim S.-J."/>
            <person name="Heo J."/>
            <person name="Ahn J.-H."/>
            <person name="Kwon S.-W."/>
        </authorList>
    </citation>
    <scope>NUCLEOTIDE SEQUENCE [LARGE SCALE GENOMIC DNA]</scope>
    <source>
        <strain evidence="7">SC2-7</strain>
    </source>
</reference>
<keyword evidence="2 5" id="KW-0812">Transmembrane</keyword>
<dbReference type="EMBL" id="CP027792">
    <property type="protein sequence ID" value="AVP57519.1"/>
    <property type="molecule type" value="Genomic_DNA"/>
</dbReference>
<feature type="transmembrane region" description="Helical" evidence="5">
    <location>
        <begin position="6"/>
        <end position="21"/>
    </location>
</feature>
<gene>
    <name evidence="6" type="ORF">C7H73_07465</name>
</gene>
<dbReference type="InterPro" id="IPR003825">
    <property type="entry name" value="Colicin-V_CvpA"/>
</dbReference>
<evidence type="ECO:0000256" key="3">
    <source>
        <dbReference type="ARBA" id="ARBA00022989"/>
    </source>
</evidence>
<feature type="transmembrane region" description="Helical" evidence="5">
    <location>
        <begin position="28"/>
        <end position="45"/>
    </location>
</feature>
<dbReference type="PANTHER" id="PTHR36926">
    <property type="entry name" value="COLICIN V PRODUCTION PROTEIN"/>
    <property type="match status" value="1"/>
</dbReference>
<accession>A0A2P1NKD1</accession>
<keyword evidence="4 5" id="KW-0472">Membrane</keyword>
<evidence type="ECO:0000256" key="5">
    <source>
        <dbReference type="SAM" id="Phobius"/>
    </source>
</evidence>
<dbReference type="PANTHER" id="PTHR36926:SF1">
    <property type="entry name" value="COLICIN V PRODUCTION PROTEIN"/>
    <property type="match status" value="1"/>
</dbReference>
<dbReference type="AlphaFoldDB" id="A0A2P1NKD1"/>
<name>A0A2P1NKD1_9BURK</name>